<dbReference type="AlphaFoldDB" id="A0A6J5AM90"/>
<proteinExistence type="predicted"/>
<sequence length="96" mass="10386">MNQRFDICDGDTTTAGGRVFAGSRADLLNGRAVAYEGDQVSCPKCDTIGWILCVGERLPSRGANGREQALSHDWCVCKCDPKPLLIPSQNRSGMRA</sequence>
<protein>
    <recommendedName>
        <fullName evidence="3">Zn-binding protein involved in type VI secretion</fullName>
    </recommendedName>
</protein>
<organism evidence="1 2">
    <name type="scientific">Paraburkholderia sediminicola</name>
    <dbReference type="NCBI Taxonomy" id="458836"/>
    <lineage>
        <taxon>Bacteria</taxon>
        <taxon>Pseudomonadati</taxon>
        <taxon>Pseudomonadota</taxon>
        <taxon>Betaproteobacteria</taxon>
        <taxon>Burkholderiales</taxon>
        <taxon>Burkholderiaceae</taxon>
        <taxon>Paraburkholderia</taxon>
    </lineage>
</organism>
<dbReference type="EMBL" id="CADIKC010000002">
    <property type="protein sequence ID" value="CAB3674066.1"/>
    <property type="molecule type" value="Genomic_DNA"/>
</dbReference>
<evidence type="ECO:0008006" key="3">
    <source>
        <dbReference type="Google" id="ProtNLM"/>
    </source>
</evidence>
<dbReference type="CDD" id="cd14744">
    <property type="entry name" value="PAAR_CT_2"/>
    <property type="match status" value="1"/>
</dbReference>
<accession>A0A6J5AM90</accession>
<dbReference type="GeneID" id="97040890"/>
<dbReference type="Pfam" id="PF05488">
    <property type="entry name" value="PAAR_motif"/>
    <property type="match status" value="1"/>
</dbReference>
<evidence type="ECO:0000313" key="1">
    <source>
        <dbReference type="EMBL" id="CAB3674066.1"/>
    </source>
</evidence>
<name>A0A6J5AM90_9BURK</name>
<reference evidence="1 2" key="1">
    <citation type="submission" date="2020-04" db="EMBL/GenBank/DDBJ databases">
        <authorList>
            <person name="De Canck E."/>
        </authorList>
    </citation>
    <scope>NUCLEOTIDE SEQUENCE [LARGE SCALE GENOMIC DNA]</scope>
    <source>
        <strain evidence="1 2">LMG 24238</strain>
    </source>
</reference>
<dbReference type="RefSeq" id="WP_175050491.1">
    <property type="nucleotide sequence ID" value="NZ_CADIKC010000002.1"/>
</dbReference>
<keyword evidence="2" id="KW-1185">Reference proteome</keyword>
<gene>
    <name evidence="1" type="ORF">LMG24238_02258</name>
</gene>
<dbReference type="Proteomes" id="UP000494255">
    <property type="component" value="Unassembled WGS sequence"/>
</dbReference>
<dbReference type="InterPro" id="IPR008727">
    <property type="entry name" value="PAAR_motif"/>
</dbReference>
<evidence type="ECO:0000313" key="2">
    <source>
        <dbReference type="Proteomes" id="UP000494255"/>
    </source>
</evidence>